<evidence type="ECO:0000256" key="8">
    <source>
        <dbReference type="ARBA" id="ARBA00051722"/>
    </source>
</evidence>
<sequence>MPFFNHSLPDPFSDQVDLPNFSPKKLVSSFSWSNNLKIENSFNKSSEDTSPFLSQGFKRSCSIESLSSTPVPSKRKIQFDINDDFPGLLSSPQTSLKHLWSPTTNISSFPISKSDLPPIGVCSRKPLEDQKPSRFNRMLLKQRTISGSLTLDNCILDSNLCSKNNDGSPPNHRMIKRTKSQTSVSPLSMWNSPLSPRAGLDPVSTIEIPSYSTSCDPIRRINRDVMAEILSGKYNSLYNNLIVVDCRFPYEYQGGHIQDATNTPTIESLELTFFENPTVDKKTLVIFHCEYSVKRAPSMANHLRKRDRELNMANYPNLHYPNVYVLEGGYSSFFFEHRRFCNPCEYISMNDNNHADDCRKHFNSFEKQFKRSKSAVCRSAFDTMGSPTNSLNKLSRSKSTKFPSESQPFSSNLL</sequence>
<dbReference type="PANTHER" id="PTHR10828">
    <property type="entry name" value="M-PHASE INDUCER PHOSPHATASE DUAL SPECIFICITY PHOSPHATASE CDC25"/>
    <property type="match status" value="1"/>
</dbReference>
<name>A0A2T9YE75_9FUNG</name>
<keyword evidence="7 10" id="KW-0131">Cell cycle</keyword>
<evidence type="ECO:0000256" key="11">
    <source>
        <dbReference type="SAM" id="MobiDB-lite"/>
    </source>
</evidence>
<evidence type="ECO:0000256" key="3">
    <source>
        <dbReference type="ARBA" id="ARBA00022618"/>
    </source>
</evidence>
<dbReference type="EC" id="3.1.3.48" evidence="2 10"/>
<organism evidence="13 14">
    <name type="scientific">Furculomyces boomerangus</name>
    <dbReference type="NCBI Taxonomy" id="61424"/>
    <lineage>
        <taxon>Eukaryota</taxon>
        <taxon>Fungi</taxon>
        <taxon>Fungi incertae sedis</taxon>
        <taxon>Zoopagomycota</taxon>
        <taxon>Kickxellomycotina</taxon>
        <taxon>Harpellomycetes</taxon>
        <taxon>Harpellales</taxon>
        <taxon>Harpellaceae</taxon>
        <taxon>Furculomyces</taxon>
    </lineage>
</organism>
<feature type="compositionally biased region" description="Polar residues" evidence="11">
    <location>
        <begin position="400"/>
        <end position="414"/>
    </location>
</feature>
<dbReference type="EMBL" id="MBFT01000472">
    <property type="protein sequence ID" value="PVU90609.1"/>
    <property type="molecule type" value="Genomic_DNA"/>
</dbReference>
<dbReference type="GO" id="GO:0005634">
    <property type="term" value="C:nucleus"/>
    <property type="evidence" value="ECO:0007669"/>
    <property type="project" value="TreeGrafter"/>
</dbReference>
<comment type="similarity">
    <text evidence="1 10">Belongs to the MPI phosphatase family.</text>
</comment>
<feature type="domain" description="Rhodanese" evidence="12">
    <location>
        <begin position="237"/>
        <end position="342"/>
    </location>
</feature>
<keyword evidence="14" id="KW-1185">Reference proteome</keyword>
<dbReference type="AlphaFoldDB" id="A0A2T9YE75"/>
<evidence type="ECO:0000256" key="1">
    <source>
        <dbReference type="ARBA" id="ARBA00011065"/>
    </source>
</evidence>
<comment type="catalytic activity">
    <reaction evidence="8 10">
        <text>O-phospho-L-tyrosyl-[protein] + H2O = L-tyrosyl-[protein] + phosphate</text>
        <dbReference type="Rhea" id="RHEA:10684"/>
        <dbReference type="Rhea" id="RHEA-COMP:10136"/>
        <dbReference type="Rhea" id="RHEA-COMP:20101"/>
        <dbReference type="ChEBI" id="CHEBI:15377"/>
        <dbReference type="ChEBI" id="CHEBI:43474"/>
        <dbReference type="ChEBI" id="CHEBI:46858"/>
        <dbReference type="ChEBI" id="CHEBI:61978"/>
        <dbReference type="EC" id="3.1.3.48"/>
    </reaction>
</comment>
<dbReference type="Gene3D" id="3.40.250.10">
    <property type="entry name" value="Rhodanese-like domain"/>
    <property type="match status" value="1"/>
</dbReference>
<dbReference type="PANTHER" id="PTHR10828:SF17">
    <property type="entry name" value="PROTEIN-TYROSINE-PHOSPHATASE"/>
    <property type="match status" value="1"/>
</dbReference>
<dbReference type="Proteomes" id="UP000245699">
    <property type="component" value="Unassembled WGS sequence"/>
</dbReference>
<dbReference type="InterPro" id="IPR000751">
    <property type="entry name" value="MPI_Phosphatase"/>
</dbReference>
<dbReference type="GO" id="GO:0000086">
    <property type="term" value="P:G2/M transition of mitotic cell cycle"/>
    <property type="evidence" value="ECO:0007669"/>
    <property type="project" value="TreeGrafter"/>
</dbReference>
<dbReference type="GO" id="GO:0010971">
    <property type="term" value="P:positive regulation of G2/M transition of mitotic cell cycle"/>
    <property type="evidence" value="ECO:0007669"/>
    <property type="project" value="TreeGrafter"/>
</dbReference>
<dbReference type="OrthoDB" id="26523at2759"/>
<evidence type="ECO:0000256" key="2">
    <source>
        <dbReference type="ARBA" id="ARBA00013064"/>
    </source>
</evidence>
<feature type="region of interest" description="Disordered" evidence="11">
    <location>
        <begin position="386"/>
        <end position="414"/>
    </location>
</feature>
<dbReference type="PRINTS" id="PR00716">
    <property type="entry name" value="MPIPHPHTASE"/>
</dbReference>
<evidence type="ECO:0000313" key="14">
    <source>
        <dbReference type="Proteomes" id="UP000245699"/>
    </source>
</evidence>
<keyword evidence="6 10" id="KW-0904">Protein phosphatase</keyword>
<keyword evidence="3 10" id="KW-0132">Cell division</keyword>
<evidence type="ECO:0000313" key="13">
    <source>
        <dbReference type="EMBL" id="PVU90609.1"/>
    </source>
</evidence>
<evidence type="ECO:0000256" key="7">
    <source>
        <dbReference type="ARBA" id="ARBA00023306"/>
    </source>
</evidence>
<evidence type="ECO:0000259" key="12">
    <source>
        <dbReference type="PROSITE" id="PS50206"/>
    </source>
</evidence>
<dbReference type="GO" id="GO:0051301">
    <property type="term" value="P:cell division"/>
    <property type="evidence" value="ECO:0007669"/>
    <property type="project" value="UniProtKB-UniRule"/>
</dbReference>
<dbReference type="Pfam" id="PF00581">
    <property type="entry name" value="Rhodanese"/>
    <property type="match status" value="1"/>
</dbReference>
<dbReference type="FunFam" id="3.40.250.10:FF:000021">
    <property type="entry name" value="M-phase inducer phosphatase cdc-25.2"/>
    <property type="match status" value="1"/>
</dbReference>
<dbReference type="SMART" id="SM00450">
    <property type="entry name" value="RHOD"/>
    <property type="match status" value="1"/>
</dbReference>
<gene>
    <name evidence="13" type="ORF">BB559_004552</name>
</gene>
<evidence type="ECO:0000256" key="9">
    <source>
        <dbReference type="ARBA" id="ARBA00067190"/>
    </source>
</evidence>
<dbReference type="InterPro" id="IPR036873">
    <property type="entry name" value="Rhodanese-like_dom_sf"/>
</dbReference>
<dbReference type="GO" id="GO:0110032">
    <property type="term" value="P:positive regulation of G2/MI transition of meiotic cell cycle"/>
    <property type="evidence" value="ECO:0007669"/>
    <property type="project" value="TreeGrafter"/>
</dbReference>
<protein>
    <recommendedName>
        <fullName evidence="9 10">M-phase inducer phosphatase</fullName>
        <ecNumber evidence="2 10">3.1.3.48</ecNumber>
    </recommendedName>
</protein>
<evidence type="ECO:0000256" key="6">
    <source>
        <dbReference type="ARBA" id="ARBA00022912"/>
    </source>
</evidence>
<dbReference type="GO" id="GO:0005737">
    <property type="term" value="C:cytoplasm"/>
    <property type="evidence" value="ECO:0007669"/>
    <property type="project" value="TreeGrafter"/>
</dbReference>
<evidence type="ECO:0000256" key="5">
    <source>
        <dbReference type="ARBA" id="ARBA00022801"/>
    </source>
</evidence>
<dbReference type="CDD" id="cd01530">
    <property type="entry name" value="Cdc25"/>
    <property type="match status" value="1"/>
</dbReference>
<dbReference type="InterPro" id="IPR001763">
    <property type="entry name" value="Rhodanese-like_dom"/>
</dbReference>
<dbReference type="GO" id="GO:0004725">
    <property type="term" value="F:protein tyrosine phosphatase activity"/>
    <property type="evidence" value="ECO:0007669"/>
    <property type="project" value="UniProtKB-UniRule"/>
</dbReference>
<evidence type="ECO:0000256" key="4">
    <source>
        <dbReference type="ARBA" id="ARBA00022776"/>
    </source>
</evidence>
<reference evidence="13 14" key="1">
    <citation type="journal article" date="2018" name="MBio">
        <title>Comparative Genomics Reveals the Core Gene Toolbox for the Fungus-Insect Symbiosis.</title>
        <authorList>
            <person name="Wang Y."/>
            <person name="Stata M."/>
            <person name="Wang W."/>
            <person name="Stajich J.E."/>
            <person name="White M.M."/>
            <person name="Moncalvo J.M."/>
        </authorList>
    </citation>
    <scope>NUCLEOTIDE SEQUENCE [LARGE SCALE GENOMIC DNA]</scope>
    <source>
        <strain evidence="13 14">AUS-77-4</strain>
    </source>
</reference>
<proteinExistence type="inferred from homology"/>
<comment type="caution">
    <text evidence="13">The sequence shown here is derived from an EMBL/GenBank/DDBJ whole genome shotgun (WGS) entry which is preliminary data.</text>
</comment>
<dbReference type="PROSITE" id="PS50206">
    <property type="entry name" value="RHODANESE_3"/>
    <property type="match status" value="1"/>
</dbReference>
<accession>A0A2T9YE75</accession>
<dbReference type="STRING" id="61424.A0A2T9YE75"/>
<evidence type="ECO:0000256" key="10">
    <source>
        <dbReference type="RuleBase" id="RU368028"/>
    </source>
</evidence>
<dbReference type="SUPFAM" id="SSF52821">
    <property type="entry name" value="Rhodanese/Cell cycle control phosphatase"/>
    <property type="match status" value="1"/>
</dbReference>
<keyword evidence="4 10" id="KW-0498">Mitosis</keyword>
<keyword evidence="5 10" id="KW-0378">Hydrolase</keyword>
<comment type="function">
    <text evidence="10">Tyrosine protein phosphatase which functions as a dosage-dependent inducer of mitotic progression.</text>
</comment>